<dbReference type="PANTHER" id="PTHR11113:SF14">
    <property type="entry name" value="N-ACETYLGLUCOSAMINE-6-PHOSPHATE DEACETYLASE"/>
    <property type="match status" value="1"/>
</dbReference>
<evidence type="ECO:0000259" key="8">
    <source>
        <dbReference type="Pfam" id="PF01979"/>
    </source>
</evidence>
<dbReference type="PIRSF" id="PIRSF038994">
    <property type="entry name" value="NagA"/>
    <property type="match status" value="1"/>
</dbReference>
<dbReference type="InterPro" id="IPR032466">
    <property type="entry name" value="Metal_Hydrolase"/>
</dbReference>
<feature type="domain" description="Amidohydrolase-related" evidence="8">
    <location>
        <begin position="46"/>
        <end position="373"/>
    </location>
</feature>
<reference evidence="9 10" key="1">
    <citation type="submission" date="2020-07" db="EMBL/GenBank/DDBJ databases">
        <title>A new beta-1,3-glucan-decomposing anaerobic bacterium isolated from anoxic soil subjected to biological soil disinfestation.</title>
        <authorList>
            <person name="Ueki A."/>
            <person name="Tonouchi A."/>
        </authorList>
    </citation>
    <scope>NUCLEOTIDE SEQUENCE [LARGE SCALE GENOMIC DNA]</scope>
    <source>
        <strain evidence="9 10">TW1</strain>
    </source>
</reference>
<dbReference type="Gene3D" id="3.20.20.140">
    <property type="entry name" value="Metal-dependent hydrolases"/>
    <property type="match status" value="1"/>
</dbReference>
<comment type="similarity">
    <text evidence="1 5">Belongs to the metallo-dependent hydrolases superfamily. NagA family.</text>
</comment>
<evidence type="ECO:0000256" key="1">
    <source>
        <dbReference type="ARBA" id="ARBA00010716"/>
    </source>
</evidence>
<protein>
    <submittedName>
        <fullName evidence="9">N-acetylglucosamine-6-phosphate deacetylase</fullName>
    </submittedName>
</protein>
<evidence type="ECO:0000256" key="6">
    <source>
        <dbReference type="PIRSR" id="PIRSR038994-1"/>
    </source>
</evidence>
<feature type="active site" description="Proton donor/acceptor" evidence="6">
    <location>
        <position position="266"/>
    </location>
</feature>
<evidence type="ECO:0000313" key="9">
    <source>
        <dbReference type="EMBL" id="GFP76436.1"/>
    </source>
</evidence>
<dbReference type="SUPFAM" id="SSF51338">
    <property type="entry name" value="Composite domain of metallo-dependent hydrolases"/>
    <property type="match status" value="1"/>
</dbReference>
<dbReference type="EMBL" id="BLZR01000001">
    <property type="protein sequence ID" value="GFP76436.1"/>
    <property type="molecule type" value="Genomic_DNA"/>
</dbReference>
<comment type="cofactor">
    <cofactor evidence="7">
        <name>a divalent metal cation</name>
        <dbReference type="ChEBI" id="CHEBI:60240"/>
    </cofactor>
    <text evidence="7">Binds 1 divalent metal cation per subunit.</text>
</comment>
<dbReference type="NCBIfam" id="TIGR00221">
    <property type="entry name" value="nagA"/>
    <property type="match status" value="1"/>
</dbReference>
<proteinExistence type="inferred from homology"/>
<dbReference type="RefSeq" id="WP_183277862.1">
    <property type="nucleotide sequence ID" value="NZ_BLZR01000001.1"/>
</dbReference>
<gene>
    <name evidence="9" type="ORF">bsdtw1_02539</name>
</gene>
<dbReference type="InterPro" id="IPR011059">
    <property type="entry name" value="Metal-dep_hydrolase_composite"/>
</dbReference>
<dbReference type="InterPro" id="IPR003764">
    <property type="entry name" value="GlcNAc_6-P_deAcase"/>
</dbReference>
<feature type="binding site" evidence="7">
    <location>
        <position position="187"/>
    </location>
    <ligand>
        <name>Zn(2+)</name>
        <dbReference type="ChEBI" id="CHEBI:29105"/>
    </ligand>
</feature>
<dbReference type="SUPFAM" id="SSF51556">
    <property type="entry name" value="Metallo-dependent hydrolases"/>
    <property type="match status" value="1"/>
</dbReference>
<keyword evidence="4 5" id="KW-0119">Carbohydrate metabolism</keyword>
<organism evidence="9 10">
    <name type="scientific">Clostridium fungisolvens</name>
    <dbReference type="NCBI Taxonomy" id="1604897"/>
    <lineage>
        <taxon>Bacteria</taxon>
        <taxon>Bacillati</taxon>
        <taxon>Bacillota</taxon>
        <taxon>Clostridia</taxon>
        <taxon>Eubacteriales</taxon>
        <taxon>Clostridiaceae</taxon>
        <taxon>Clostridium</taxon>
    </lineage>
</organism>
<dbReference type="GO" id="GO:0046872">
    <property type="term" value="F:metal ion binding"/>
    <property type="evidence" value="ECO:0007669"/>
    <property type="project" value="UniProtKB-KW"/>
</dbReference>
<evidence type="ECO:0000256" key="2">
    <source>
        <dbReference type="ARBA" id="ARBA00022723"/>
    </source>
</evidence>
<dbReference type="GO" id="GO:0008448">
    <property type="term" value="F:N-acetylglucosamine-6-phosphate deacetylase activity"/>
    <property type="evidence" value="ECO:0007669"/>
    <property type="project" value="InterPro"/>
</dbReference>
<keyword evidence="3 5" id="KW-0378">Hydrolase</keyword>
<dbReference type="Pfam" id="PF01979">
    <property type="entry name" value="Amidohydro_1"/>
    <property type="match status" value="1"/>
</dbReference>
<feature type="binding site" evidence="7">
    <location>
        <position position="122"/>
    </location>
    <ligand>
        <name>Zn(2+)</name>
        <dbReference type="ChEBI" id="CHEBI:29105"/>
    </ligand>
</feature>
<evidence type="ECO:0000313" key="10">
    <source>
        <dbReference type="Proteomes" id="UP000580568"/>
    </source>
</evidence>
<comment type="caution">
    <text evidence="9">The sequence shown here is derived from an EMBL/GenBank/DDBJ whole genome shotgun (WGS) entry which is preliminary data.</text>
</comment>
<dbReference type="InterPro" id="IPR006680">
    <property type="entry name" value="Amidohydro-rel"/>
</dbReference>
<accession>A0A6V8SI69</accession>
<dbReference type="PANTHER" id="PTHR11113">
    <property type="entry name" value="N-ACETYLGLUCOSAMINE-6-PHOSPHATE DEACETYLASE"/>
    <property type="match status" value="1"/>
</dbReference>
<dbReference type="Proteomes" id="UP000580568">
    <property type="component" value="Unassembled WGS sequence"/>
</dbReference>
<feature type="binding site" evidence="7">
    <location>
        <position position="208"/>
    </location>
    <ligand>
        <name>Zn(2+)</name>
        <dbReference type="ChEBI" id="CHEBI:29105"/>
    </ligand>
</feature>
<evidence type="ECO:0000256" key="4">
    <source>
        <dbReference type="ARBA" id="ARBA00023277"/>
    </source>
</evidence>
<dbReference type="GO" id="GO:0006046">
    <property type="term" value="P:N-acetylglucosamine catabolic process"/>
    <property type="evidence" value="ECO:0007669"/>
    <property type="project" value="TreeGrafter"/>
</dbReference>
<evidence type="ECO:0000256" key="5">
    <source>
        <dbReference type="PIRNR" id="PIRNR038994"/>
    </source>
</evidence>
<evidence type="ECO:0000256" key="7">
    <source>
        <dbReference type="PIRSR" id="PIRSR038994-3"/>
    </source>
</evidence>
<dbReference type="Gene3D" id="2.30.40.10">
    <property type="entry name" value="Urease, subunit C, domain 1"/>
    <property type="match status" value="1"/>
</dbReference>
<dbReference type="AlphaFoldDB" id="A0A6V8SI69"/>
<evidence type="ECO:0000256" key="3">
    <source>
        <dbReference type="ARBA" id="ARBA00022801"/>
    </source>
</evidence>
<sequence>MILKSNYIYFEDGVKEGYLEIKDKKIANYYSSETEINDYIDYTNYILIPGIFDTHNHGTMGYTLFNNSYEDPESELKGYLKGCAASGVANVFPTADFSMFKSIAKIAKQDIDGSKILGIHSEGPYLNRVGEKGVDVPHPEIDMNHVKEMVKEADGLLKLFAIAPEIEGSQEVVDYLTKQGVKVAFAHSNCNYEEAMEAFKGGISVATHTANVMSGIHHRNMGGLGACLLNPKVNCEVICDGMHINPVMLDVMFKVKEESKWMMISDSTPSAGAPEGCYKMGDFEVTINSEGFCLSETGRLMGSTKSVLYGMSVLVKKLKMPLEEVIRMASLNPCNFYGFGDTKGSIKIGKDCDIAVISNDFEVIATYSEGRKVFDKDTDDCIFNQSFFQKYKVS</sequence>
<keyword evidence="10" id="KW-1185">Reference proteome</keyword>
<name>A0A6V8SI69_9CLOT</name>
<keyword evidence="2 7" id="KW-0479">Metal-binding</keyword>